<dbReference type="EMBL" id="BAABCV010000004">
    <property type="protein sequence ID" value="GAA4092554.1"/>
    <property type="molecule type" value="Genomic_DNA"/>
</dbReference>
<evidence type="ECO:0000313" key="3">
    <source>
        <dbReference type="EMBL" id="GAA4092554.1"/>
    </source>
</evidence>
<dbReference type="SUPFAM" id="SSF47413">
    <property type="entry name" value="lambda repressor-like DNA-binding domains"/>
    <property type="match status" value="1"/>
</dbReference>
<evidence type="ECO:0000259" key="2">
    <source>
        <dbReference type="PROSITE" id="PS50943"/>
    </source>
</evidence>
<dbReference type="Pfam" id="PF01381">
    <property type="entry name" value="HTH_3"/>
    <property type="match status" value="1"/>
</dbReference>
<feature type="domain" description="HTH cro/C1-type" evidence="2">
    <location>
        <begin position="17"/>
        <end position="71"/>
    </location>
</feature>
<dbReference type="InterPro" id="IPR001387">
    <property type="entry name" value="Cro/C1-type_HTH"/>
</dbReference>
<dbReference type="Gene3D" id="1.10.260.40">
    <property type="entry name" value="lambda repressor-like DNA-binding domains"/>
    <property type="match status" value="1"/>
</dbReference>
<organism evidence="3 4">
    <name type="scientific">Mucilaginibacter panaciglaebae</name>
    <dbReference type="NCBI Taxonomy" id="502331"/>
    <lineage>
        <taxon>Bacteria</taxon>
        <taxon>Pseudomonadati</taxon>
        <taxon>Bacteroidota</taxon>
        <taxon>Sphingobacteriia</taxon>
        <taxon>Sphingobacteriales</taxon>
        <taxon>Sphingobacteriaceae</taxon>
        <taxon>Mucilaginibacter</taxon>
    </lineage>
</organism>
<name>A0ABP7WNH1_9SPHI</name>
<reference evidence="4" key="1">
    <citation type="journal article" date="2019" name="Int. J. Syst. Evol. Microbiol.">
        <title>The Global Catalogue of Microorganisms (GCM) 10K type strain sequencing project: providing services to taxonomists for standard genome sequencing and annotation.</title>
        <authorList>
            <consortium name="The Broad Institute Genomics Platform"/>
            <consortium name="The Broad Institute Genome Sequencing Center for Infectious Disease"/>
            <person name="Wu L."/>
            <person name="Ma J."/>
        </authorList>
    </citation>
    <scope>NUCLEOTIDE SEQUENCE [LARGE SCALE GENOMIC DNA]</scope>
    <source>
        <strain evidence="4">JCM 17085</strain>
    </source>
</reference>
<evidence type="ECO:0000256" key="1">
    <source>
        <dbReference type="ARBA" id="ARBA00023125"/>
    </source>
</evidence>
<evidence type="ECO:0000313" key="4">
    <source>
        <dbReference type="Proteomes" id="UP001500841"/>
    </source>
</evidence>
<dbReference type="InterPro" id="IPR010982">
    <property type="entry name" value="Lambda_DNA-bd_dom_sf"/>
</dbReference>
<keyword evidence="4" id="KW-1185">Reference proteome</keyword>
<dbReference type="PANTHER" id="PTHR46797">
    <property type="entry name" value="HTH-TYPE TRANSCRIPTIONAL REGULATOR"/>
    <property type="match status" value="1"/>
</dbReference>
<dbReference type="PANTHER" id="PTHR46797:SF1">
    <property type="entry name" value="METHYLPHOSPHONATE SYNTHASE"/>
    <property type="match status" value="1"/>
</dbReference>
<dbReference type="PROSITE" id="PS50943">
    <property type="entry name" value="HTH_CROC1"/>
    <property type="match status" value="1"/>
</dbReference>
<protein>
    <recommendedName>
        <fullName evidence="2">HTH cro/C1-type domain-containing protein</fullName>
    </recommendedName>
</protein>
<dbReference type="CDD" id="cd00093">
    <property type="entry name" value="HTH_XRE"/>
    <property type="match status" value="1"/>
</dbReference>
<sequence>MPQLRDIAAIRLLAENVRKYRIEKNMTMEALANEAGIEYSQISRLERGLLNTSVSVIFAVAKALKIPPSKLLDEIGN</sequence>
<dbReference type="InterPro" id="IPR050807">
    <property type="entry name" value="TransReg_Diox_bact_type"/>
</dbReference>
<comment type="caution">
    <text evidence="3">The sequence shown here is derived from an EMBL/GenBank/DDBJ whole genome shotgun (WGS) entry which is preliminary data.</text>
</comment>
<dbReference type="Proteomes" id="UP001500841">
    <property type="component" value="Unassembled WGS sequence"/>
</dbReference>
<gene>
    <name evidence="3" type="ORF">GCM10022392_13580</name>
</gene>
<proteinExistence type="predicted"/>
<dbReference type="SMART" id="SM00530">
    <property type="entry name" value="HTH_XRE"/>
    <property type="match status" value="1"/>
</dbReference>
<accession>A0ABP7WNH1</accession>
<keyword evidence="1" id="KW-0238">DNA-binding</keyword>
<dbReference type="RefSeq" id="WP_345102120.1">
    <property type="nucleotide sequence ID" value="NZ_BAABCV010000004.1"/>
</dbReference>